<evidence type="ECO:0000259" key="1">
    <source>
        <dbReference type="PROSITE" id="PS50164"/>
    </source>
</evidence>
<dbReference type="EC" id="2.7.7.7" evidence="2"/>
<dbReference type="GO" id="GO:0003887">
    <property type="term" value="F:DNA-directed DNA polymerase activity"/>
    <property type="evidence" value="ECO:0007669"/>
    <property type="project" value="UniProtKB-EC"/>
</dbReference>
<keyword evidence="3" id="KW-1185">Reference proteome</keyword>
<gene>
    <name evidence="2" type="ORF">JOE42_001898</name>
</gene>
<dbReference type="InterPro" id="IPR006054">
    <property type="entry name" value="DnaQ"/>
</dbReference>
<dbReference type="InterPro" id="IPR012337">
    <property type="entry name" value="RNaseH-like_sf"/>
</dbReference>
<dbReference type="CDD" id="cd06127">
    <property type="entry name" value="DEDDh"/>
    <property type="match status" value="1"/>
</dbReference>
<dbReference type="NCBIfam" id="TIGR00573">
    <property type="entry name" value="dnaq"/>
    <property type="match status" value="1"/>
</dbReference>
<organism evidence="2 3">
    <name type="scientific">Rhodococcoides corynebacterioides</name>
    <dbReference type="NCBI Taxonomy" id="53972"/>
    <lineage>
        <taxon>Bacteria</taxon>
        <taxon>Bacillati</taxon>
        <taxon>Actinomycetota</taxon>
        <taxon>Actinomycetes</taxon>
        <taxon>Mycobacteriales</taxon>
        <taxon>Nocardiaceae</taxon>
        <taxon>Rhodococcoides</taxon>
    </lineage>
</organism>
<dbReference type="SMART" id="SM00479">
    <property type="entry name" value="EXOIII"/>
    <property type="match status" value="1"/>
</dbReference>
<dbReference type="EMBL" id="JAFBBK010000001">
    <property type="protein sequence ID" value="MBM7415165.1"/>
    <property type="molecule type" value="Genomic_DNA"/>
</dbReference>
<dbReference type="PANTHER" id="PTHR30562:SF1">
    <property type="entry name" value="UVRABC SYSTEM PROTEIN C"/>
    <property type="match status" value="1"/>
</dbReference>
<keyword evidence="2" id="KW-0548">Nucleotidyltransferase</keyword>
<name>A0ABS2KT99_9NOCA</name>
<dbReference type="InterPro" id="IPR000305">
    <property type="entry name" value="GIY-YIG_endonuc"/>
</dbReference>
<comment type="caution">
    <text evidence="2">The sequence shown here is derived from an EMBL/GenBank/DDBJ whole genome shotgun (WGS) entry which is preliminary data.</text>
</comment>
<dbReference type="SUPFAM" id="SSF53098">
    <property type="entry name" value="Ribonuclease H-like"/>
    <property type="match status" value="1"/>
</dbReference>
<evidence type="ECO:0000313" key="3">
    <source>
        <dbReference type="Proteomes" id="UP000703038"/>
    </source>
</evidence>
<dbReference type="InterPro" id="IPR013520">
    <property type="entry name" value="Ribonucl_H"/>
</dbReference>
<dbReference type="Proteomes" id="UP000703038">
    <property type="component" value="Unassembled WGS sequence"/>
</dbReference>
<dbReference type="InterPro" id="IPR050066">
    <property type="entry name" value="UvrABC_protein_C"/>
</dbReference>
<sequence length="580" mass="62307">MTDGATVMSGHARGVQLAFDELDQSLRDTTFVVVDLETTGGRPGEDAITEIGAVKVRGGRVIGEMATLVDPGRSIPPAIVALTGITSAMLLDAPRIERVLPTFVEFARGSVLVAHNARFDTAFLRAAATRMDLAWPSFRVLCTVTLARRVLTRDEAPSVKLSSLATLFQVSTRPTHRALDDARATVDVLHGLIERVGNQGVHSYAELVDYLPTVSSAHRAKRTLAAGLPHAPGVYLFRGPSDEVLYVGTSRNLHRRVRNYFTGSETRGRMKEMVALATRVDHVECSHAIEAGVRELRLISAHTPPYNRRSKYPRKGWWLTLTTEAFPRISIVRTPAPGALGPFSVRGAAAEAAALIAEHTRLRSCTHRIAATAVHDCSTEAVGGCTAATATPLGPDEYAGAPVAFRALTEGADAAVLDAVAARIDALSEDLLFESAARLRDRAATLLTALRSVQRLQALAAIEQLIAARRADDGGWEFVVVRHGRLASAGRSRRGVAPMPVVEALVAGAETVVPDATPLRGATPEEVALIARWLESGGVRIVDTTDGWCEPAHGAGRWAQWCAAVRDVGRREKERTMAWG</sequence>
<dbReference type="PROSITE" id="PS50164">
    <property type="entry name" value="GIY_YIG"/>
    <property type="match status" value="1"/>
</dbReference>
<dbReference type="Gene3D" id="3.40.1440.10">
    <property type="entry name" value="GIY-YIG endonuclease"/>
    <property type="match status" value="1"/>
</dbReference>
<dbReference type="Pfam" id="PF01541">
    <property type="entry name" value="GIY-YIG"/>
    <property type="match status" value="1"/>
</dbReference>
<dbReference type="NCBIfam" id="NF005907">
    <property type="entry name" value="PRK07883.1-5"/>
    <property type="match status" value="1"/>
</dbReference>
<proteinExistence type="predicted"/>
<dbReference type="PANTHER" id="PTHR30562">
    <property type="entry name" value="UVRC/OXIDOREDUCTASE"/>
    <property type="match status" value="1"/>
</dbReference>
<evidence type="ECO:0000313" key="2">
    <source>
        <dbReference type="EMBL" id="MBM7415165.1"/>
    </source>
</evidence>
<protein>
    <submittedName>
        <fullName evidence="2">DNA polymerase-3 subunit epsilon</fullName>
        <ecNumber evidence="2">2.7.7.7</ecNumber>
    </submittedName>
</protein>
<dbReference type="SMART" id="SM00465">
    <property type="entry name" value="GIYc"/>
    <property type="match status" value="1"/>
</dbReference>
<dbReference type="Pfam" id="PF00929">
    <property type="entry name" value="RNase_T"/>
    <property type="match status" value="1"/>
</dbReference>
<keyword evidence="2" id="KW-0808">Transferase</keyword>
<dbReference type="InterPro" id="IPR035901">
    <property type="entry name" value="GIY-YIG_endonuc_sf"/>
</dbReference>
<feature type="domain" description="GIY-YIG" evidence="1">
    <location>
        <begin position="230"/>
        <end position="308"/>
    </location>
</feature>
<dbReference type="CDD" id="cd10434">
    <property type="entry name" value="GIY-YIG_UvrC_Cho"/>
    <property type="match status" value="1"/>
</dbReference>
<reference evidence="2 3" key="1">
    <citation type="submission" date="2021-01" db="EMBL/GenBank/DDBJ databases">
        <title>Genomics of switchgrass bacterial isolates.</title>
        <authorList>
            <person name="Shade A."/>
        </authorList>
    </citation>
    <scope>NUCLEOTIDE SEQUENCE [LARGE SCALE GENOMIC DNA]</scope>
    <source>
        <strain evidence="2 3">PvP111</strain>
    </source>
</reference>
<dbReference type="InterPro" id="IPR047296">
    <property type="entry name" value="GIY-YIG_UvrC_Cho"/>
</dbReference>
<dbReference type="NCBIfam" id="NF005905">
    <property type="entry name" value="PRK07883.1-3"/>
    <property type="match status" value="1"/>
</dbReference>
<dbReference type="SUPFAM" id="SSF82771">
    <property type="entry name" value="GIY-YIG endonuclease"/>
    <property type="match status" value="1"/>
</dbReference>
<dbReference type="InterPro" id="IPR036397">
    <property type="entry name" value="RNaseH_sf"/>
</dbReference>
<accession>A0ABS2KT99</accession>
<dbReference type="Gene3D" id="3.30.420.10">
    <property type="entry name" value="Ribonuclease H-like superfamily/Ribonuclease H"/>
    <property type="match status" value="1"/>
</dbReference>